<evidence type="ECO:0000313" key="1">
    <source>
        <dbReference type="EMBL" id="KAH8004840.1"/>
    </source>
</evidence>
<dbReference type="Proteomes" id="UP000827872">
    <property type="component" value="Linkage Group LG04"/>
</dbReference>
<name>A0ACB8FIV8_9SAUR</name>
<protein>
    <submittedName>
        <fullName evidence="1">Uncharacterized protein</fullName>
    </submittedName>
</protein>
<keyword evidence="2" id="KW-1185">Reference proteome</keyword>
<reference evidence="1" key="1">
    <citation type="submission" date="2021-08" db="EMBL/GenBank/DDBJ databases">
        <title>The first chromosome-level gecko genome reveals the dynamic sex chromosomes of Neotropical dwarf geckos (Sphaerodactylidae: Sphaerodactylus).</title>
        <authorList>
            <person name="Pinto B.J."/>
            <person name="Keating S.E."/>
            <person name="Gamble T."/>
        </authorList>
    </citation>
    <scope>NUCLEOTIDE SEQUENCE</scope>
    <source>
        <strain evidence="1">TG3544</strain>
    </source>
</reference>
<sequence>MCVNDLLCQGAEPLFFLDYCICGKLDDGVAQTITEGIAEACKLAGCAILGRDTSEMAGMCSPGEYNLIGFAVGAVERGMKLPQQERIVDGDVLVGIASSGLHTQGFSFVKKIILTSSLHYFSPVSGDCGAQTLGEQLLTPSKIYTKTLLPVLRSGNVKAFIHIAEGGLLGRFSHILPEQFDVILDARNWKIPDVFSWLQEEGGLSEMEMAQMFNCGIGAVLVVQKELAKRVLKDVQKGEDAWLIGKVIRHRAGY</sequence>
<organism evidence="1 2">
    <name type="scientific">Sphaerodactylus townsendi</name>
    <dbReference type="NCBI Taxonomy" id="933632"/>
    <lineage>
        <taxon>Eukaryota</taxon>
        <taxon>Metazoa</taxon>
        <taxon>Chordata</taxon>
        <taxon>Craniata</taxon>
        <taxon>Vertebrata</taxon>
        <taxon>Euteleostomi</taxon>
        <taxon>Lepidosauria</taxon>
        <taxon>Squamata</taxon>
        <taxon>Bifurcata</taxon>
        <taxon>Gekkota</taxon>
        <taxon>Sphaerodactylidae</taxon>
        <taxon>Sphaerodactylus</taxon>
    </lineage>
</organism>
<evidence type="ECO:0000313" key="2">
    <source>
        <dbReference type="Proteomes" id="UP000827872"/>
    </source>
</evidence>
<accession>A0ACB8FIV8</accession>
<gene>
    <name evidence="1" type="ORF">K3G42_020212</name>
</gene>
<dbReference type="EMBL" id="CM037617">
    <property type="protein sequence ID" value="KAH8004840.1"/>
    <property type="molecule type" value="Genomic_DNA"/>
</dbReference>
<proteinExistence type="predicted"/>
<comment type="caution">
    <text evidence="1">The sequence shown here is derived from an EMBL/GenBank/DDBJ whole genome shotgun (WGS) entry which is preliminary data.</text>
</comment>